<keyword evidence="1" id="KW-0539">Nucleus</keyword>
<feature type="compositionally biased region" description="Low complexity" evidence="2">
    <location>
        <begin position="314"/>
        <end position="332"/>
    </location>
</feature>
<feature type="compositionally biased region" description="Polar residues" evidence="2">
    <location>
        <begin position="361"/>
        <end position="382"/>
    </location>
</feature>
<sequence length="487" mass="52753">MAVVASPHSHKQLDLRGSGHNTRHTPHSPGLMTEIMSYQYPPPPPNGTEMGLPPSGYIPTYEGLPHPEMGLKPEYDHNYSPRDRHDTLARALKLKRVMSTPNVRQEMPPPMQAPPAFGQQRLDEHSSMLQDGKKRNKLGYHRISVACNHCRRRKIRCIISSDDPEGRCINCIRLKKVCTFSAVDTQPAPEPRGKSGTRSVSVAGKVSCAAVSPAIPHTGGHQGEMYPAHIGMPPMPQMAPSRALKTAGDAFSPDNKLPAALPTTRSFEYGHGGMTNWMGPDGSPNTTKPGEMGSNWRPYAQESPVTPVTFSPYSAHAPTPSTTWASPTATDPASRDDMAWSSYPPPQPRSMSFGSESMSSPQNHHSQQQYPSISQMAGSGSRQYERKASAPMPTDMYPPPIATGVEVIPGTTTLDHGVSLSAGAVPPANYGTWQHPSYTYAAKPDGTYQSWYGENGTSQPLGSDGQVVHPAPGENHQHAGALYYPSR</sequence>
<dbReference type="GO" id="GO:0000981">
    <property type="term" value="F:DNA-binding transcription factor activity, RNA polymerase II-specific"/>
    <property type="evidence" value="ECO:0007669"/>
    <property type="project" value="InterPro"/>
</dbReference>
<dbReference type="PROSITE" id="PS00463">
    <property type="entry name" value="ZN2_CY6_FUNGAL_1"/>
    <property type="match status" value="1"/>
</dbReference>
<dbReference type="SUPFAM" id="SSF57701">
    <property type="entry name" value="Zn2/Cys6 DNA-binding domain"/>
    <property type="match status" value="1"/>
</dbReference>
<dbReference type="InterPro" id="IPR001138">
    <property type="entry name" value="Zn2Cys6_DnaBD"/>
</dbReference>
<dbReference type="InterPro" id="IPR036864">
    <property type="entry name" value="Zn2-C6_fun-type_DNA-bd_sf"/>
</dbReference>
<reference evidence="5" key="3">
    <citation type="submission" date="2025-08" db="UniProtKB">
        <authorList>
            <consortium name="RefSeq"/>
        </authorList>
    </citation>
    <scope>IDENTIFICATION</scope>
    <source>
        <strain evidence="5">NI907</strain>
    </source>
</reference>
<feature type="domain" description="Zn(2)-C6 fungal-type" evidence="3">
    <location>
        <begin position="146"/>
        <end position="180"/>
    </location>
</feature>
<evidence type="ECO:0000313" key="4">
    <source>
        <dbReference type="Proteomes" id="UP000515153"/>
    </source>
</evidence>
<organism evidence="4 5">
    <name type="scientific">Pyricularia grisea</name>
    <name type="common">Crabgrass-specific blast fungus</name>
    <name type="synonym">Magnaporthe grisea</name>
    <dbReference type="NCBI Taxonomy" id="148305"/>
    <lineage>
        <taxon>Eukaryota</taxon>
        <taxon>Fungi</taxon>
        <taxon>Dikarya</taxon>
        <taxon>Ascomycota</taxon>
        <taxon>Pezizomycotina</taxon>
        <taxon>Sordariomycetes</taxon>
        <taxon>Sordariomycetidae</taxon>
        <taxon>Magnaporthales</taxon>
        <taxon>Pyriculariaceae</taxon>
        <taxon>Pyricularia</taxon>
    </lineage>
</organism>
<reference evidence="5" key="1">
    <citation type="journal article" date="2019" name="Mol. Biol. Evol.">
        <title>Blast fungal genomes show frequent chromosomal changes, gene gains and losses, and effector gene turnover.</title>
        <authorList>
            <person name="Gomez Luciano L.B."/>
            <person name="Jason Tsai I."/>
            <person name="Chuma I."/>
            <person name="Tosa Y."/>
            <person name="Chen Y.H."/>
            <person name="Li J.Y."/>
            <person name="Li M.Y."/>
            <person name="Jade Lu M.Y."/>
            <person name="Nakayashiki H."/>
            <person name="Li W.H."/>
        </authorList>
    </citation>
    <scope>NUCLEOTIDE SEQUENCE</scope>
    <source>
        <strain evidence="5">NI907</strain>
    </source>
</reference>
<dbReference type="AlphaFoldDB" id="A0A6P8BBT4"/>
<reference evidence="5" key="2">
    <citation type="submission" date="2019-10" db="EMBL/GenBank/DDBJ databases">
        <authorList>
            <consortium name="NCBI Genome Project"/>
        </authorList>
    </citation>
    <scope>NUCLEOTIDE SEQUENCE</scope>
    <source>
        <strain evidence="5">NI907</strain>
    </source>
</reference>
<evidence type="ECO:0000259" key="3">
    <source>
        <dbReference type="PROSITE" id="PS50048"/>
    </source>
</evidence>
<dbReference type="Proteomes" id="UP000515153">
    <property type="component" value="Unplaced"/>
</dbReference>
<feature type="compositionally biased region" description="Low complexity" evidence="2">
    <location>
        <begin position="350"/>
        <end position="360"/>
    </location>
</feature>
<dbReference type="SMART" id="SM00066">
    <property type="entry name" value="GAL4"/>
    <property type="match status" value="1"/>
</dbReference>
<keyword evidence="4" id="KW-1185">Reference proteome</keyword>
<dbReference type="GeneID" id="41958194"/>
<evidence type="ECO:0000256" key="1">
    <source>
        <dbReference type="ARBA" id="ARBA00023242"/>
    </source>
</evidence>
<name>A0A6P8BBT4_PYRGI</name>
<dbReference type="GO" id="GO:0008270">
    <property type="term" value="F:zinc ion binding"/>
    <property type="evidence" value="ECO:0007669"/>
    <property type="project" value="InterPro"/>
</dbReference>
<protein>
    <recommendedName>
        <fullName evidence="3">Zn(2)-C6 fungal-type domain-containing protein</fullName>
    </recommendedName>
</protein>
<feature type="region of interest" description="Disordered" evidence="2">
    <location>
        <begin position="451"/>
        <end position="487"/>
    </location>
</feature>
<dbReference type="CDD" id="cd00067">
    <property type="entry name" value="GAL4"/>
    <property type="match status" value="1"/>
</dbReference>
<accession>A0A6P8BBT4</accession>
<proteinExistence type="predicted"/>
<dbReference type="Pfam" id="PF00172">
    <property type="entry name" value="Zn_clus"/>
    <property type="match status" value="1"/>
</dbReference>
<dbReference type="Gene3D" id="4.10.240.10">
    <property type="entry name" value="Zn(2)-C6 fungal-type DNA-binding domain"/>
    <property type="match status" value="1"/>
</dbReference>
<feature type="region of interest" description="Disordered" evidence="2">
    <location>
        <begin position="277"/>
        <end position="398"/>
    </location>
</feature>
<dbReference type="KEGG" id="pgri:PgNI_03229"/>
<feature type="compositionally biased region" description="Polar residues" evidence="2">
    <location>
        <begin position="303"/>
        <end position="312"/>
    </location>
</feature>
<feature type="region of interest" description="Disordered" evidence="2">
    <location>
        <begin position="1"/>
        <end position="28"/>
    </location>
</feature>
<dbReference type="RefSeq" id="XP_030984504.1">
    <property type="nucleotide sequence ID" value="XM_031123284.1"/>
</dbReference>
<feature type="compositionally biased region" description="Polar residues" evidence="2">
    <location>
        <begin position="451"/>
        <end position="461"/>
    </location>
</feature>
<dbReference type="PROSITE" id="PS50048">
    <property type="entry name" value="ZN2_CY6_FUNGAL_2"/>
    <property type="match status" value="1"/>
</dbReference>
<evidence type="ECO:0000313" key="5">
    <source>
        <dbReference type="RefSeq" id="XP_030984504.1"/>
    </source>
</evidence>
<evidence type="ECO:0000256" key="2">
    <source>
        <dbReference type="SAM" id="MobiDB-lite"/>
    </source>
</evidence>
<gene>
    <name evidence="5" type="ORF">PgNI_03229</name>
</gene>